<reference evidence="2" key="1">
    <citation type="journal article" date="2006" name="PLoS Biol.">
        <title>Macronuclear genome sequence of the ciliate Tetrahymena thermophila, a model eukaryote.</title>
        <authorList>
            <person name="Eisen J.A."/>
            <person name="Coyne R.S."/>
            <person name="Wu M."/>
            <person name="Wu D."/>
            <person name="Thiagarajan M."/>
            <person name="Wortman J.R."/>
            <person name="Badger J.H."/>
            <person name="Ren Q."/>
            <person name="Amedeo P."/>
            <person name="Jones K.M."/>
            <person name="Tallon L.J."/>
            <person name="Delcher A.L."/>
            <person name="Salzberg S.L."/>
            <person name="Silva J.C."/>
            <person name="Haas B.J."/>
            <person name="Majoros W.H."/>
            <person name="Farzad M."/>
            <person name="Carlton J.M."/>
            <person name="Smith R.K. Jr."/>
            <person name="Garg J."/>
            <person name="Pearlman R.E."/>
            <person name="Karrer K.M."/>
            <person name="Sun L."/>
            <person name="Manning G."/>
            <person name="Elde N.C."/>
            <person name="Turkewitz A.P."/>
            <person name="Asai D.J."/>
            <person name="Wilkes D.E."/>
            <person name="Wang Y."/>
            <person name="Cai H."/>
            <person name="Collins K."/>
            <person name="Stewart B.A."/>
            <person name="Lee S.R."/>
            <person name="Wilamowska K."/>
            <person name="Weinberg Z."/>
            <person name="Ruzzo W.L."/>
            <person name="Wloga D."/>
            <person name="Gaertig J."/>
            <person name="Frankel J."/>
            <person name="Tsao C.-C."/>
            <person name="Gorovsky M.A."/>
            <person name="Keeling P.J."/>
            <person name="Waller R.F."/>
            <person name="Patron N.J."/>
            <person name="Cherry J.M."/>
            <person name="Stover N.A."/>
            <person name="Krieger C.J."/>
            <person name="del Toro C."/>
            <person name="Ryder H.F."/>
            <person name="Williamson S.C."/>
            <person name="Barbeau R.A."/>
            <person name="Hamilton E.P."/>
            <person name="Orias E."/>
        </authorList>
    </citation>
    <scope>NUCLEOTIDE SEQUENCE [LARGE SCALE GENOMIC DNA]</scope>
    <source>
        <strain evidence="2">SB210</strain>
    </source>
</reference>
<evidence type="ECO:0000313" key="1">
    <source>
        <dbReference type="EMBL" id="EAR99740.1"/>
    </source>
</evidence>
<accession>Q23TG6</accession>
<proteinExistence type="predicted"/>
<dbReference type="InterPro" id="IPR028008">
    <property type="entry name" value="DUF4441"/>
</dbReference>
<dbReference type="Proteomes" id="UP000009168">
    <property type="component" value="Unassembled WGS sequence"/>
</dbReference>
<dbReference type="AlphaFoldDB" id="Q23TG6"/>
<dbReference type="HOGENOM" id="CLU_104844_0_0_1"/>
<protein>
    <submittedName>
        <fullName evidence="1">Uncharacterized protein</fullName>
    </submittedName>
</protein>
<dbReference type="RefSeq" id="XP_001019985.1">
    <property type="nucleotide sequence ID" value="XM_001019985.1"/>
</dbReference>
<organism evidence="1 2">
    <name type="scientific">Tetrahymena thermophila (strain SB210)</name>
    <dbReference type="NCBI Taxonomy" id="312017"/>
    <lineage>
        <taxon>Eukaryota</taxon>
        <taxon>Sar</taxon>
        <taxon>Alveolata</taxon>
        <taxon>Ciliophora</taxon>
        <taxon>Intramacronucleata</taxon>
        <taxon>Oligohymenophorea</taxon>
        <taxon>Hymenostomatida</taxon>
        <taxon>Tetrahymenina</taxon>
        <taxon>Tetrahymenidae</taxon>
        <taxon>Tetrahymena</taxon>
    </lineage>
</organism>
<gene>
    <name evidence="1" type="ORF">TTHERM_00666160</name>
</gene>
<dbReference type="Pfam" id="PF14536">
    <property type="entry name" value="DUF4441"/>
    <property type="match status" value="1"/>
</dbReference>
<dbReference type="GeneID" id="7827128"/>
<dbReference type="KEGG" id="tet:TTHERM_00666160"/>
<sequence length="213" mass="25518">MSFKDFKRDCFIKDLTQITYKDKYVLKCNLNDDESQKQLENLDNNQYYQQNLLSQSQNDYMSFLFNQSLQEEEEHIQNNRLLEKFEQISKNNICKNITKAFFAYLLDKINDLLTDFIMKGASQSNARKLAKNFSQSFNHNNKDLQKLIHHPKYGKALEFYLTFEAQSWLKNSKVQQKEDHLIYINFLKLCCCKNNYSNYLVSYKKSKKDFYSS</sequence>
<evidence type="ECO:0000313" key="2">
    <source>
        <dbReference type="Proteomes" id="UP000009168"/>
    </source>
</evidence>
<keyword evidence="2" id="KW-1185">Reference proteome</keyword>
<dbReference type="InParanoid" id="Q23TG6"/>
<dbReference type="EMBL" id="GG662636">
    <property type="protein sequence ID" value="EAR99740.1"/>
    <property type="molecule type" value="Genomic_DNA"/>
</dbReference>
<name>Q23TG6_TETTS</name>